<dbReference type="GO" id="GO:0000122">
    <property type="term" value="P:negative regulation of transcription by RNA polymerase II"/>
    <property type="evidence" value="ECO:0007669"/>
    <property type="project" value="TreeGrafter"/>
</dbReference>
<dbReference type="GO" id="GO:0005634">
    <property type="term" value="C:nucleus"/>
    <property type="evidence" value="ECO:0007669"/>
    <property type="project" value="TreeGrafter"/>
</dbReference>
<dbReference type="GO" id="GO:0005737">
    <property type="term" value="C:cytoplasm"/>
    <property type="evidence" value="ECO:0007669"/>
    <property type="project" value="TreeGrafter"/>
</dbReference>
<dbReference type="AlphaFoldDB" id="A0A8T0FVJ2"/>
<protein>
    <submittedName>
        <fullName evidence="3">SKI family transcriptional corepressor 1 like protein</fullName>
    </submittedName>
</protein>
<gene>
    <name evidence="3" type="ORF">HNY73_002228</name>
</gene>
<sequence length="144" mass="16677">MDTDARGLVFSESKQRRREEMPSLIRTEKLEAADSPDSKHGGKSDDSPLLDSQRFSSLSKGTRKDELKEVLLQEAEARRRAEREYQAIRDTFEEQVRKEIAYREEVAKQLQIVREAHDALHHFSCKMLASRHCTECGYKPTLPE</sequence>
<dbReference type="InterPro" id="IPR023216">
    <property type="entry name" value="Tscrpt_reg_SKI_SnoN"/>
</dbReference>
<accession>A0A8T0FVJ2</accession>
<dbReference type="PANTHER" id="PTHR10005">
    <property type="entry name" value="SKI ONCOGENE-RELATED"/>
    <property type="match status" value="1"/>
</dbReference>
<evidence type="ECO:0000256" key="1">
    <source>
        <dbReference type="SAM" id="Coils"/>
    </source>
</evidence>
<comment type="caution">
    <text evidence="3">The sequence shown here is derived from an EMBL/GenBank/DDBJ whole genome shotgun (WGS) entry which is preliminary data.</text>
</comment>
<proteinExistence type="predicted"/>
<dbReference type="GO" id="GO:0000981">
    <property type="term" value="F:DNA-binding transcription factor activity, RNA polymerase II-specific"/>
    <property type="evidence" value="ECO:0007669"/>
    <property type="project" value="TreeGrafter"/>
</dbReference>
<evidence type="ECO:0000256" key="2">
    <source>
        <dbReference type="SAM" id="MobiDB-lite"/>
    </source>
</evidence>
<feature type="coiled-coil region" evidence="1">
    <location>
        <begin position="64"/>
        <end position="98"/>
    </location>
</feature>
<dbReference type="EMBL" id="JABXBU010000002">
    <property type="protein sequence ID" value="KAF8794228.1"/>
    <property type="molecule type" value="Genomic_DNA"/>
</dbReference>
<evidence type="ECO:0000313" key="3">
    <source>
        <dbReference type="EMBL" id="KAF8794228.1"/>
    </source>
</evidence>
<evidence type="ECO:0000313" key="4">
    <source>
        <dbReference type="Proteomes" id="UP000807504"/>
    </source>
</evidence>
<dbReference type="GO" id="GO:0030514">
    <property type="term" value="P:negative regulation of BMP signaling pathway"/>
    <property type="evidence" value="ECO:0007669"/>
    <property type="project" value="TreeGrafter"/>
</dbReference>
<name>A0A8T0FVJ2_ARGBR</name>
<reference evidence="3" key="1">
    <citation type="journal article" date="2020" name="bioRxiv">
        <title>Chromosome-level reference genome of the European wasp spider Argiope bruennichi: a resource for studies on range expansion and evolutionary adaptation.</title>
        <authorList>
            <person name="Sheffer M.M."/>
            <person name="Hoppe A."/>
            <person name="Krehenwinkel H."/>
            <person name="Uhl G."/>
            <person name="Kuss A.W."/>
            <person name="Jensen L."/>
            <person name="Jensen C."/>
            <person name="Gillespie R.G."/>
            <person name="Hoff K.J."/>
            <person name="Prost S."/>
        </authorList>
    </citation>
    <scope>NUCLEOTIDE SEQUENCE</scope>
</reference>
<reference evidence="3" key="2">
    <citation type="submission" date="2020-06" db="EMBL/GenBank/DDBJ databases">
        <authorList>
            <person name="Sheffer M."/>
        </authorList>
    </citation>
    <scope>NUCLEOTIDE SEQUENCE</scope>
</reference>
<keyword evidence="4" id="KW-1185">Reference proteome</keyword>
<dbReference type="GO" id="GO:0005667">
    <property type="term" value="C:transcription regulator complex"/>
    <property type="evidence" value="ECO:0007669"/>
    <property type="project" value="TreeGrafter"/>
</dbReference>
<keyword evidence="1" id="KW-0175">Coiled coil</keyword>
<feature type="region of interest" description="Disordered" evidence="2">
    <location>
        <begin position="1"/>
        <end position="63"/>
    </location>
</feature>
<dbReference type="GO" id="GO:0000978">
    <property type="term" value="F:RNA polymerase II cis-regulatory region sequence-specific DNA binding"/>
    <property type="evidence" value="ECO:0007669"/>
    <property type="project" value="TreeGrafter"/>
</dbReference>
<dbReference type="GO" id="GO:0046332">
    <property type="term" value="F:SMAD binding"/>
    <property type="evidence" value="ECO:0007669"/>
    <property type="project" value="TreeGrafter"/>
</dbReference>
<organism evidence="3 4">
    <name type="scientific">Argiope bruennichi</name>
    <name type="common">Wasp spider</name>
    <name type="synonym">Aranea bruennichi</name>
    <dbReference type="NCBI Taxonomy" id="94029"/>
    <lineage>
        <taxon>Eukaryota</taxon>
        <taxon>Metazoa</taxon>
        <taxon>Ecdysozoa</taxon>
        <taxon>Arthropoda</taxon>
        <taxon>Chelicerata</taxon>
        <taxon>Arachnida</taxon>
        <taxon>Araneae</taxon>
        <taxon>Araneomorphae</taxon>
        <taxon>Entelegynae</taxon>
        <taxon>Araneoidea</taxon>
        <taxon>Araneidae</taxon>
        <taxon>Argiope</taxon>
    </lineage>
</organism>
<feature type="compositionally biased region" description="Basic and acidic residues" evidence="2">
    <location>
        <begin position="13"/>
        <end position="46"/>
    </location>
</feature>
<dbReference type="PANTHER" id="PTHR10005:SF26">
    <property type="entry name" value="CORL"/>
    <property type="match status" value="1"/>
</dbReference>
<dbReference type="Proteomes" id="UP000807504">
    <property type="component" value="Unassembled WGS sequence"/>
</dbReference>